<keyword evidence="3" id="KW-1185">Reference proteome</keyword>
<feature type="transmembrane region" description="Helical" evidence="1">
    <location>
        <begin position="208"/>
        <end position="228"/>
    </location>
</feature>
<reference evidence="3" key="1">
    <citation type="submission" date="2012-03" db="EMBL/GenBank/DDBJ databases">
        <title>Complete sequence of plasmid 2 of Deinococcus peraridilitoris DSM 19664.</title>
        <authorList>
            <person name="Lucas S."/>
            <person name="Copeland A."/>
            <person name="Lapidus A."/>
            <person name="Glavina del Rio T."/>
            <person name="Dalin E."/>
            <person name="Tice H."/>
            <person name="Bruce D."/>
            <person name="Goodwin L."/>
            <person name="Pitluck S."/>
            <person name="Peters L."/>
            <person name="Mikhailova N."/>
            <person name="Lu M."/>
            <person name="Kyrpides N."/>
            <person name="Mavromatis K."/>
            <person name="Ivanova N."/>
            <person name="Brettin T."/>
            <person name="Detter J.C."/>
            <person name="Han C."/>
            <person name="Larimer F."/>
            <person name="Land M."/>
            <person name="Hauser L."/>
            <person name="Markowitz V."/>
            <person name="Cheng J.-F."/>
            <person name="Hugenholtz P."/>
            <person name="Woyke T."/>
            <person name="Wu D."/>
            <person name="Pukall R."/>
            <person name="Steenblock K."/>
            <person name="Brambilla E."/>
            <person name="Klenk H.-P."/>
            <person name="Eisen J.A."/>
        </authorList>
    </citation>
    <scope>NUCLEOTIDE SEQUENCE [LARGE SCALE GENOMIC DNA]</scope>
    <source>
        <strain evidence="3">DSM 19664 / LMG 22246 / CIP 109416 / KR-200</strain>
        <plasmid evidence="3">Plasmid pDEIPE02</plasmid>
    </source>
</reference>
<feature type="transmembrane region" description="Helical" evidence="1">
    <location>
        <begin position="22"/>
        <end position="50"/>
    </location>
</feature>
<evidence type="ECO:0000313" key="2">
    <source>
        <dbReference type="EMBL" id="AFZ69785.1"/>
    </source>
</evidence>
<proteinExistence type="predicted"/>
<dbReference type="HOGENOM" id="CLU_1178679_0_0_0"/>
<organism evidence="2 3">
    <name type="scientific">Deinococcus peraridilitoris (strain DSM 19664 / LMG 22246 / CIP 109416 / KR-200)</name>
    <dbReference type="NCBI Taxonomy" id="937777"/>
    <lineage>
        <taxon>Bacteria</taxon>
        <taxon>Thermotogati</taxon>
        <taxon>Deinococcota</taxon>
        <taxon>Deinococci</taxon>
        <taxon>Deinococcales</taxon>
        <taxon>Deinococcaceae</taxon>
        <taxon>Deinococcus</taxon>
    </lineage>
</organism>
<keyword evidence="1" id="KW-1133">Transmembrane helix</keyword>
<keyword evidence="2" id="KW-0614">Plasmid</keyword>
<evidence type="ECO:0000256" key="1">
    <source>
        <dbReference type="SAM" id="Phobius"/>
    </source>
</evidence>
<dbReference type="Proteomes" id="UP000010467">
    <property type="component" value="Plasmid pDEIPE02"/>
</dbReference>
<geneLocation type="plasmid" evidence="2 3">
    <name>pDEIPE02</name>
</geneLocation>
<dbReference type="AlphaFoldDB" id="L0A9Q0"/>
<dbReference type="EMBL" id="CP003384">
    <property type="protein sequence ID" value="AFZ69785.1"/>
    <property type="molecule type" value="Genomic_DNA"/>
</dbReference>
<dbReference type="KEGG" id="dpd:Deipe_4457"/>
<evidence type="ECO:0000313" key="3">
    <source>
        <dbReference type="Proteomes" id="UP000010467"/>
    </source>
</evidence>
<feature type="transmembrane region" description="Helical" evidence="1">
    <location>
        <begin position="70"/>
        <end position="92"/>
    </location>
</feature>
<dbReference type="RefSeq" id="WP_015231683.1">
    <property type="nucleotide sequence ID" value="NC_019790.1"/>
</dbReference>
<keyword evidence="1" id="KW-0812">Transmembrane</keyword>
<evidence type="ECO:0008006" key="4">
    <source>
        <dbReference type="Google" id="ProtNLM"/>
    </source>
</evidence>
<feature type="transmembrane region" description="Helical" evidence="1">
    <location>
        <begin position="184"/>
        <end position="202"/>
    </location>
</feature>
<keyword evidence="1" id="KW-0472">Membrane</keyword>
<feature type="transmembrane region" description="Helical" evidence="1">
    <location>
        <begin position="104"/>
        <end position="129"/>
    </location>
</feature>
<dbReference type="PATRIC" id="fig|937777.3.peg.4491"/>
<name>L0A9Q0_DEIPD</name>
<gene>
    <name evidence="2" type="ordered locus">Deipe_4457</name>
</gene>
<accession>L0A9Q0</accession>
<sequence>MHTPTTAPQDFQNRHSLNWERWALLSGIGFSLLQIALMVFVAIYVLPLFISHEAPVANQRAGYLQHGELLRFTNFLLTLPAPIFLFFLGGLYSAVLRIAPRNAVLAIIIITAGTAMAMLWPLGAVLNSISIDIARNSGDMATVVAMDALPPYLLALGALPRVVLLLATSLAFRSEGSLPRWLPILGFLLAIVSLTGSATLFVSEMFPVLALGTVLFHMWLIALCMALLKGQAQSL</sequence>
<protein>
    <recommendedName>
        <fullName evidence="4">DUF4386 domain-containing protein</fullName>
    </recommendedName>
</protein>
<feature type="transmembrane region" description="Helical" evidence="1">
    <location>
        <begin position="149"/>
        <end position="172"/>
    </location>
</feature>